<gene>
    <name evidence="2" type="ORF">SAMN06265219_11754</name>
</gene>
<sequence length="443" mass="48891">MNYLTDTPMKTLTNHFFRLLVFVFTVTLAAGCTLGDVSENMDQDQLDAEEIEAASQIMGQALSDDNDGVFASLNDALTDISSSDFRANARFKSGPENGNGHHGNGNGHGHSGRGNENDYEYSYDPVTGIHSISFDRSIDTENFQKTVSAQMTYIFTDDSGEFIEQPRENYELVENIDFTSLKTGTMTSLYKESEFSRADTFAITGVSDATPVMTIDGKHYGNGFYSGVRGNGNTFERNYVNEINFLDIQIDKALVDENGSLQEGVTGVLNYEMTLYKNNNGDESTKNITGTIEMDGDGTALLRFKNFTKLFEVDLGTGFVSDNEAEEEGIVDSVDVENGKVILDNGTLISVNERTEIEGDDGLVTLADVASAIAAGFVVEAEAEGYHNPQNRNELIADKIEFETDDDGFDEDEDEEENDDDEEDDEDEDEEDDDQDDDQNDDD</sequence>
<accession>A0A521FD59</accession>
<dbReference type="AlphaFoldDB" id="A0A521FD59"/>
<evidence type="ECO:0000313" key="3">
    <source>
        <dbReference type="Proteomes" id="UP000317557"/>
    </source>
</evidence>
<proteinExistence type="predicted"/>
<keyword evidence="3" id="KW-1185">Reference proteome</keyword>
<evidence type="ECO:0000256" key="1">
    <source>
        <dbReference type="SAM" id="MobiDB-lite"/>
    </source>
</evidence>
<organism evidence="2 3">
    <name type="scientific">Gracilimonas mengyeensis</name>
    <dbReference type="NCBI Taxonomy" id="1302730"/>
    <lineage>
        <taxon>Bacteria</taxon>
        <taxon>Pseudomonadati</taxon>
        <taxon>Balneolota</taxon>
        <taxon>Balneolia</taxon>
        <taxon>Balneolales</taxon>
        <taxon>Balneolaceae</taxon>
        <taxon>Gracilimonas</taxon>
    </lineage>
</organism>
<feature type="compositionally biased region" description="Acidic residues" evidence="1">
    <location>
        <begin position="403"/>
        <end position="443"/>
    </location>
</feature>
<dbReference type="EMBL" id="FXTP01000017">
    <property type="protein sequence ID" value="SMO94148.1"/>
    <property type="molecule type" value="Genomic_DNA"/>
</dbReference>
<evidence type="ECO:0000313" key="2">
    <source>
        <dbReference type="EMBL" id="SMO94148.1"/>
    </source>
</evidence>
<dbReference type="Proteomes" id="UP000317557">
    <property type="component" value="Unassembled WGS sequence"/>
</dbReference>
<reference evidence="2 3" key="1">
    <citation type="submission" date="2017-05" db="EMBL/GenBank/DDBJ databases">
        <authorList>
            <person name="Varghese N."/>
            <person name="Submissions S."/>
        </authorList>
    </citation>
    <scope>NUCLEOTIDE SEQUENCE [LARGE SCALE GENOMIC DNA]</scope>
    <source>
        <strain evidence="2 3">DSM 21985</strain>
    </source>
</reference>
<feature type="region of interest" description="Disordered" evidence="1">
    <location>
        <begin position="88"/>
        <end position="120"/>
    </location>
</feature>
<protein>
    <submittedName>
        <fullName evidence="2">Uncharacterized protein</fullName>
    </submittedName>
</protein>
<name>A0A521FD59_9BACT</name>
<feature type="region of interest" description="Disordered" evidence="1">
    <location>
        <begin position="389"/>
        <end position="443"/>
    </location>
</feature>
<feature type="compositionally biased region" description="Gly residues" evidence="1">
    <location>
        <begin position="100"/>
        <end position="109"/>
    </location>
</feature>